<sequence length="384" mass="42437">MAQERPVMDTDKEKEIDLLELLRTVWGARRRVIKYAIVGAVIGLVIGFSIPKTYVTTIKLAPESKSTNAGGSMAGLAAMAGINLNAGSGTEGITADFFPDIVKSTPFLLEFAEIPVTLQPKNADEPPVQMTLFEYVTEHQKRAWWKHVLGFPGKAVGWVMSLGRDRQEKALPPVDSVDVFHLPEAYKGFVGALGSMLAVQADKKSSMLEAEVTMQDPLVSAMVADSMVAKLQKYMTVYRTQKTRHDLEQNIRQNAEAQARYYEAEDRLAEAIDQNRNITSEALRVRIERLRNERNLAYNVWNQTASQVEMAKIKLQEETPIATVVEPAIVPNRPAAPRKMMIFVAFAFLGGFVAVGIVAVKFLLGNTPGSEEKKPESEEAVAEA</sequence>
<reference evidence="9" key="1">
    <citation type="journal article" date="2021" name="PeerJ">
        <title>Extensive microbial diversity within the chicken gut microbiome revealed by metagenomics and culture.</title>
        <authorList>
            <person name="Gilroy R."/>
            <person name="Ravi A."/>
            <person name="Getino M."/>
            <person name="Pursley I."/>
            <person name="Horton D.L."/>
            <person name="Alikhan N.F."/>
            <person name="Baker D."/>
            <person name="Gharbi K."/>
            <person name="Hall N."/>
            <person name="Watson M."/>
            <person name="Adriaenssens E.M."/>
            <person name="Foster-Nyarko E."/>
            <person name="Jarju S."/>
            <person name="Secka A."/>
            <person name="Antonio M."/>
            <person name="Oren A."/>
            <person name="Chaudhuri R.R."/>
            <person name="La Ragione R."/>
            <person name="Hildebrand F."/>
            <person name="Pallen M.J."/>
        </authorList>
    </citation>
    <scope>NUCLEOTIDE SEQUENCE</scope>
    <source>
        <strain evidence="9">ChiBcec15-1070</strain>
    </source>
</reference>
<proteinExistence type="predicted"/>
<dbReference type="GO" id="GO:0004713">
    <property type="term" value="F:protein tyrosine kinase activity"/>
    <property type="evidence" value="ECO:0007669"/>
    <property type="project" value="TreeGrafter"/>
</dbReference>
<evidence type="ECO:0000256" key="4">
    <source>
        <dbReference type="ARBA" id="ARBA00022989"/>
    </source>
</evidence>
<reference evidence="9" key="2">
    <citation type="submission" date="2021-04" db="EMBL/GenBank/DDBJ databases">
        <authorList>
            <person name="Gilroy R."/>
        </authorList>
    </citation>
    <scope>NUCLEOTIDE SEQUENCE</scope>
    <source>
        <strain evidence="9">ChiBcec15-1070</strain>
    </source>
</reference>
<evidence type="ECO:0000256" key="3">
    <source>
        <dbReference type="ARBA" id="ARBA00022692"/>
    </source>
</evidence>
<organism evidence="9 10">
    <name type="scientific">Candidatus Rikenella faecigallinarum</name>
    <dbReference type="NCBI Taxonomy" id="2838745"/>
    <lineage>
        <taxon>Bacteria</taxon>
        <taxon>Pseudomonadati</taxon>
        <taxon>Bacteroidota</taxon>
        <taxon>Bacteroidia</taxon>
        <taxon>Bacteroidales</taxon>
        <taxon>Rikenellaceae</taxon>
        <taxon>Rikenella</taxon>
    </lineage>
</organism>
<keyword evidence="2" id="KW-1003">Cell membrane</keyword>
<dbReference type="Pfam" id="PF02706">
    <property type="entry name" value="Wzz"/>
    <property type="match status" value="1"/>
</dbReference>
<dbReference type="PANTHER" id="PTHR32309:SF13">
    <property type="entry name" value="FERRIC ENTEROBACTIN TRANSPORT PROTEIN FEPE"/>
    <property type="match status" value="1"/>
</dbReference>
<keyword evidence="5 7" id="KW-0472">Membrane</keyword>
<dbReference type="GO" id="GO:0005886">
    <property type="term" value="C:plasma membrane"/>
    <property type="evidence" value="ECO:0007669"/>
    <property type="project" value="UniProtKB-SubCell"/>
</dbReference>
<evidence type="ECO:0000313" key="9">
    <source>
        <dbReference type="EMBL" id="HIW10479.1"/>
    </source>
</evidence>
<evidence type="ECO:0000313" key="10">
    <source>
        <dbReference type="Proteomes" id="UP000823926"/>
    </source>
</evidence>
<keyword evidence="3 7" id="KW-0812">Transmembrane</keyword>
<feature type="transmembrane region" description="Helical" evidence="7">
    <location>
        <begin position="32"/>
        <end position="50"/>
    </location>
</feature>
<dbReference type="PANTHER" id="PTHR32309">
    <property type="entry name" value="TYROSINE-PROTEIN KINASE"/>
    <property type="match status" value="1"/>
</dbReference>
<dbReference type="EMBL" id="DXHL01000019">
    <property type="protein sequence ID" value="HIW10479.1"/>
    <property type="molecule type" value="Genomic_DNA"/>
</dbReference>
<dbReference type="AlphaFoldDB" id="A0A9D1QD68"/>
<feature type="transmembrane region" description="Helical" evidence="7">
    <location>
        <begin position="340"/>
        <end position="364"/>
    </location>
</feature>
<evidence type="ECO:0000256" key="5">
    <source>
        <dbReference type="ARBA" id="ARBA00023136"/>
    </source>
</evidence>
<evidence type="ECO:0000256" key="2">
    <source>
        <dbReference type="ARBA" id="ARBA00022475"/>
    </source>
</evidence>
<feature type="coiled-coil region" evidence="6">
    <location>
        <begin position="247"/>
        <end position="281"/>
    </location>
</feature>
<name>A0A9D1QD68_9BACT</name>
<keyword evidence="6" id="KW-0175">Coiled coil</keyword>
<evidence type="ECO:0000256" key="1">
    <source>
        <dbReference type="ARBA" id="ARBA00004651"/>
    </source>
</evidence>
<keyword evidence="4 7" id="KW-1133">Transmembrane helix</keyword>
<gene>
    <name evidence="9" type="ORF">H9888_03155</name>
</gene>
<comment type="caution">
    <text evidence="9">The sequence shown here is derived from an EMBL/GenBank/DDBJ whole genome shotgun (WGS) entry which is preliminary data.</text>
</comment>
<feature type="domain" description="Polysaccharide chain length determinant N-terminal" evidence="8">
    <location>
        <begin position="15"/>
        <end position="83"/>
    </location>
</feature>
<comment type="subcellular location">
    <subcellularLocation>
        <location evidence="1">Cell membrane</location>
        <topology evidence="1">Multi-pass membrane protein</topology>
    </subcellularLocation>
</comment>
<evidence type="ECO:0000256" key="6">
    <source>
        <dbReference type="SAM" id="Coils"/>
    </source>
</evidence>
<dbReference type="InterPro" id="IPR003856">
    <property type="entry name" value="LPS_length_determ_N"/>
</dbReference>
<dbReference type="Proteomes" id="UP000823926">
    <property type="component" value="Unassembled WGS sequence"/>
</dbReference>
<protein>
    <submittedName>
        <fullName evidence="9">Chain-length determining protein</fullName>
    </submittedName>
</protein>
<evidence type="ECO:0000256" key="7">
    <source>
        <dbReference type="SAM" id="Phobius"/>
    </source>
</evidence>
<evidence type="ECO:0000259" key="8">
    <source>
        <dbReference type="Pfam" id="PF02706"/>
    </source>
</evidence>
<dbReference type="InterPro" id="IPR050445">
    <property type="entry name" value="Bact_polysacc_biosynth/exp"/>
</dbReference>
<accession>A0A9D1QD68</accession>